<evidence type="ECO:0000259" key="2">
    <source>
        <dbReference type="Pfam" id="PF13635"/>
    </source>
</evidence>
<sequence>MRIERKRILRRLIGSRKNGQIKIITGIRRCGKSYLLGVLYRDYLLQEGIAPEQIVMLELDNDINARYRNPLELGAYLRQLVGGTAKDYYVLLDEIQMVEEVDNPYLPGNSGSKITFVDVLLGLKGLSNVDVYVTGSNSKMLSSDVATAFRDRGEEIHITPLTYDEFHAAYPKEKRFAWREFVTYGGMPLVMQKSTHGEKSKYLQDLFRLTYIKDVIERNRLRADAETLDELLNVVASAVGSLTNPTRLSNTFRSVKGLKIKNETVSAYLDCFIDAYILGKSYRYDIKGRSYIDTPLKYYFTDIGLRNARLNFRQQEENHIMENILYNELTARGFNVDVGVVEYNHTVAGKKVRTQLEIDFVVNLTDKRYYIQSALTVADEEKRRQEVNSLNRTDDSYTKIVVVRDDILPWTDDRGVRYINIEDFLLEEINRL</sequence>
<reference evidence="3 4" key="1">
    <citation type="submission" date="2016-09" db="EMBL/GenBank/DDBJ databases">
        <authorList>
            <person name="Capua I."/>
            <person name="De Benedictis P."/>
            <person name="Joannis T."/>
            <person name="Lombin L.H."/>
            <person name="Cattoli G."/>
        </authorList>
    </citation>
    <scope>NUCLEOTIDE SEQUENCE [LARGE SCALE GENOMIC DNA]</scope>
    <source>
        <strain evidence="3 4">UB20</strain>
    </source>
</reference>
<dbReference type="InterPro" id="IPR027417">
    <property type="entry name" value="P-loop_NTPase"/>
</dbReference>
<dbReference type="RefSeq" id="WP_074449626.1">
    <property type="nucleotide sequence ID" value="NZ_CAUVBS010000002.1"/>
</dbReference>
<dbReference type="Pfam" id="PF13635">
    <property type="entry name" value="DUF4143"/>
    <property type="match status" value="1"/>
</dbReference>
<dbReference type="EMBL" id="FMMM01000031">
    <property type="protein sequence ID" value="SCQ19962.1"/>
    <property type="molecule type" value="Genomic_DNA"/>
</dbReference>
<organism evidence="3 4">
    <name type="scientific">Tannerella forsythia</name>
    <name type="common">Bacteroides forsythus</name>
    <dbReference type="NCBI Taxonomy" id="28112"/>
    <lineage>
        <taxon>Bacteria</taxon>
        <taxon>Pseudomonadati</taxon>
        <taxon>Bacteroidota</taxon>
        <taxon>Bacteroidia</taxon>
        <taxon>Bacteroidales</taxon>
        <taxon>Tannerellaceae</taxon>
        <taxon>Tannerella</taxon>
    </lineage>
</organism>
<feature type="domain" description="DUF4143" evidence="2">
    <location>
        <begin position="214"/>
        <end position="370"/>
    </location>
</feature>
<dbReference type="AlphaFoldDB" id="A0A1D3UII6"/>
<dbReference type="InterPro" id="IPR041682">
    <property type="entry name" value="AAA_14"/>
</dbReference>
<feature type="domain" description="AAA" evidence="1">
    <location>
        <begin position="20"/>
        <end position="166"/>
    </location>
</feature>
<evidence type="ECO:0000313" key="4">
    <source>
        <dbReference type="Proteomes" id="UP000182057"/>
    </source>
</evidence>
<evidence type="ECO:0008006" key="5">
    <source>
        <dbReference type="Google" id="ProtNLM"/>
    </source>
</evidence>
<dbReference type="PANTHER" id="PTHR33295:SF18">
    <property type="entry name" value="AAA+ ATPASE DOMAIN-CONTAINING PROTEIN"/>
    <property type="match status" value="1"/>
</dbReference>
<evidence type="ECO:0000313" key="3">
    <source>
        <dbReference type="EMBL" id="SCQ19962.1"/>
    </source>
</evidence>
<dbReference type="Proteomes" id="UP000182057">
    <property type="component" value="Unassembled WGS sequence"/>
</dbReference>
<dbReference type="SUPFAM" id="SSF52540">
    <property type="entry name" value="P-loop containing nucleoside triphosphate hydrolases"/>
    <property type="match status" value="1"/>
</dbReference>
<name>A0A1D3UII6_TANFO</name>
<dbReference type="PANTHER" id="PTHR33295">
    <property type="entry name" value="ATPASE"/>
    <property type="match status" value="1"/>
</dbReference>
<proteinExistence type="predicted"/>
<gene>
    <name evidence="3" type="ORF">TFUB20_00877</name>
</gene>
<dbReference type="OrthoDB" id="9801840at2"/>
<evidence type="ECO:0000259" key="1">
    <source>
        <dbReference type="Pfam" id="PF13173"/>
    </source>
</evidence>
<dbReference type="Pfam" id="PF13173">
    <property type="entry name" value="AAA_14"/>
    <property type="match status" value="1"/>
</dbReference>
<dbReference type="InterPro" id="IPR025420">
    <property type="entry name" value="DUF4143"/>
</dbReference>
<protein>
    <recommendedName>
        <fullName evidence="5">ATP-binding protein</fullName>
    </recommendedName>
</protein>
<accession>A0A1D3UII6</accession>